<dbReference type="Pfam" id="PF08713">
    <property type="entry name" value="DNA_alkylation"/>
    <property type="match status" value="1"/>
</dbReference>
<protein>
    <submittedName>
        <fullName evidence="1">DNA alkylation repair protein</fullName>
    </submittedName>
</protein>
<dbReference type="InterPro" id="IPR016024">
    <property type="entry name" value="ARM-type_fold"/>
</dbReference>
<organism evidence="1 2">
    <name type="scientific">Burkholderia gladioli</name>
    <name type="common">Pseudomonas marginata</name>
    <name type="synonym">Phytomonas marginata</name>
    <dbReference type="NCBI Taxonomy" id="28095"/>
    <lineage>
        <taxon>Bacteria</taxon>
        <taxon>Pseudomonadati</taxon>
        <taxon>Pseudomonadota</taxon>
        <taxon>Betaproteobacteria</taxon>
        <taxon>Burkholderiales</taxon>
        <taxon>Burkholderiaceae</taxon>
        <taxon>Burkholderia</taxon>
    </lineage>
</organism>
<dbReference type="InterPro" id="IPR014825">
    <property type="entry name" value="DNA_alkylation"/>
</dbReference>
<dbReference type="Proteomes" id="UP001059745">
    <property type="component" value="Chromosome 2"/>
</dbReference>
<sequence length="374" mass="41209">MSTQAPDSLDSPVLLKDSMGERQFRSLLSTLKLIERSFDTRRFLAVALDGLDELSLMARVRRASLAIEAGAQALPGGYDTVLTLLAEAAPHLGGGFLSLVAPDYVGQFGRHDFDRSMAALAFFTRFGSSEFAVREFLRDDPRRALATLRDWSRHEDQAVRRLASEGSRPRLPWSFRLREIEADPALAAPILDNLCADPSDYVRRSVANHLNDVTKLHPDWVLERAAAWGGADAGTRWIVRHALRTLVKRGDARALALLGASGAARIEAVPFAVTPARIELGETVTLAAELVSTAQDVQRLVVDYRIGYVKKNGSTAHKVFKLRELTLAPGQRIDIVRSQRIRDFTTRTHYAGRHGVELIVNGAVVAQAHFDLAC</sequence>
<dbReference type="RefSeq" id="WP_260531767.1">
    <property type="nucleotide sequence ID" value="NZ_CP104215.1"/>
</dbReference>
<evidence type="ECO:0000313" key="2">
    <source>
        <dbReference type="Proteomes" id="UP001059745"/>
    </source>
</evidence>
<dbReference type="SUPFAM" id="SSF48371">
    <property type="entry name" value="ARM repeat"/>
    <property type="match status" value="1"/>
</dbReference>
<accession>A0AB38U3D7</accession>
<dbReference type="EMBL" id="CP104215">
    <property type="protein sequence ID" value="UWX74466.1"/>
    <property type="molecule type" value="Genomic_DNA"/>
</dbReference>
<name>A0AB38U3D7_BURGA</name>
<evidence type="ECO:0000313" key="1">
    <source>
        <dbReference type="EMBL" id="UWX74466.1"/>
    </source>
</evidence>
<proteinExistence type="predicted"/>
<dbReference type="Gene3D" id="1.25.40.290">
    <property type="entry name" value="ARM repeat domains"/>
    <property type="match status" value="1"/>
</dbReference>
<gene>
    <name evidence="1" type="ORF">NYZ96_23360</name>
</gene>
<reference evidence="1" key="1">
    <citation type="submission" date="2022-09" db="EMBL/GenBank/DDBJ databases">
        <title>Genomic of Burkholderia gladioli.</title>
        <authorList>
            <person name="Wu H."/>
        </authorList>
    </citation>
    <scope>NUCLEOTIDE SEQUENCE</scope>
    <source>
        <strain evidence="1">ZN-S4</strain>
    </source>
</reference>
<dbReference type="AlphaFoldDB" id="A0AB38U3D7"/>